<dbReference type="Gene3D" id="3.30.420.10">
    <property type="entry name" value="Ribonuclease H-like superfamily/Ribonuclease H"/>
    <property type="match status" value="1"/>
</dbReference>
<accession>A0A2N9FCR0</accession>
<reference evidence="2" key="1">
    <citation type="submission" date="2018-02" db="EMBL/GenBank/DDBJ databases">
        <authorList>
            <person name="Cohen D.B."/>
            <person name="Kent A.D."/>
        </authorList>
    </citation>
    <scope>NUCLEOTIDE SEQUENCE</scope>
</reference>
<feature type="domain" description="RNase H type-1" evidence="1">
    <location>
        <begin position="146"/>
        <end position="268"/>
    </location>
</feature>
<name>A0A2N9FCR0_FAGSY</name>
<dbReference type="EMBL" id="OIVN01000746">
    <property type="protein sequence ID" value="SPC84982.1"/>
    <property type="molecule type" value="Genomic_DNA"/>
</dbReference>
<evidence type="ECO:0000313" key="2">
    <source>
        <dbReference type="EMBL" id="SPC84982.1"/>
    </source>
</evidence>
<dbReference type="SUPFAM" id="SSF53098">
    <property type="entry name" value="Ribonuclease H-like"/>
    <property type="match status" value="1"/>
</dbReference>
<dbReference type="Pfam" id="PF13456">
    <property type="entry name" value="RVT_3"/>
    <property type="match status" value="1"/>
</dbReference>
<dbReference type="InterPro" id="IPR053151">
    <property type="entry name" value="RNase_H-like"/>
</dbReference>
<dbReference type="PANTHER" id="PTHR47723:SF13">
    <property type="entry name" value="PUTATIVE-RELATED"/>
    <property type="match status" value="1"/>
</dbReference>
<dbReference type="PANTHER" id="PTHR47723">
    <property type="entry name" value="OS05G0353850 PROTEIN"/>
    <property type="match status" value="1"/>
</dbReference>
<dbReference type="InterPro" id="IPR044730">
    <property type="entry name" value="RNase_H-like_dom_plant"/>
</dbReference>
<evidence type="ECO:0000259" key="1">
    <source>
        <dbReference type="Pfam" id="PF13456"/>
    </source>
</evidence>
<dbReference type="CDD" id="cd06222">
    <property type="entry name" value="RNase_H_like"/>
    <property type="match status" value="1"/>
</dbReference>
<dbReference type="InterPro" id="IPR012337">
    <property type="entry name" value="RNaseH-like_sf"/>
</dbReference>
<dbReference type="GO" id="GO:0003676">
    <property type="term" value="F:nucleic acid binding"/>
    <property type="evidence" value="ECO:0007669"/>
    <property type="project" value="InterPro"/>
</dbReference>
<organism evidence="2">
    <name type="scientific">Fagus sylvatica</name>
    <name type="common">Beechnut</name>
    <dbReference type="NCBI Taxonomy" id="28930"/>
    <lineage>
        <taxon>Eukaryota</taxon>
        <taxon>Viridiplantae</taxon>
        <taxon>Streptophyta</taxon>
        <taxon>Embryophyta</taxon>
        <taxon>Tracheophyta</taxon>
        <taxon>Spermatophyta</taxon>
        <taxon>Magnoliopsida</taxon>
        <taxon>eudicotyledons</taxon>
        <taxon>Gunneridae</taxon>
        <taxon>Pentapetalae</taxon>
        <taxon>rosids</taxon>
        <taxon>fabids</taxon>
        <taxon>Fagales</taxon>
        <taxon>Fagaceae</taxon>
        <taxon>Fagus</taxon>
    </lineage>
</organism>
<dbReference type="AlphaFoldDB" id="A0A2N9FCR0"/>
<dbReference type="InterPro" id="IPR036397">
    <property type="entry name" value="RNaseH_sf"/>
</dbReference>
<dbReference type="GO" id="GO:0004523">
    <property type="term" value="F:RNA-DNA hybrid ribonuclease activity"/>
    <property type="evidence" value="ECO:0007669"/>
    <property type="project" value="InterPro"/>
</dbReference>
<sequence>MALEDQYYPTCHFTLMEAPETIIHILRDCSKVKPIWTRVGNIAPDFYFDISMKPWIKIWSLSSRHTDVLPGVQWRDVFPILSWSIWSTRDKSVMEGAKFNTQAIFHRAKSLAIEFHFSLPSPLRKPDRIDILVGWKPPPSGFFKLNTDGLVLGNLGLAGARGLLRHSNGSWFRGFTRNIGTTSSVAAKLWGVRDGLLLAKKYNIQKLIIELDAKAVLDLLMSDNNTSLCYHPLSALIIDCRSLIHSFEEARLCHIYREGNFCTDNLAKGGTKTLNSYVEYFSPPSFVVNQLLADTWGVSFPRACNI</sequence>
<dbReference type="InterPro" id="IPR002156">
    <property type="entry name" value="RNaseH_domain"/>
</dbReference>
<proteinExistence type="predicted"/>
<gene>
    <name evidence="2" type="ORF">FSB_LOCUS12864</name>
</gene>
<protein>
    <recommendedName>
        <fullName evidence="1">RNase H type-1 domain-containing protein</fullName>
    </recommendedName>
</protein>